<protein>
    <submittedName>
        <fullName evidence="5">LacI family DNA-binding transcriptional regulator</fullName>
    </submittedName>
</protein>
<dbReference type="InterPro" id="IPR000843">
    <property type="entry name" value="HTH_LacI"/>
</dbReference>
<dbReference type="PROSITE" id="PS50932">
    <property type="entry name" value="HTH_LACI_2"/>
    <property type="match status" value="1"/>
</dbReference>
<dbReference type="GO" id="GO:0000976">
    <property type="term" value="F:transcription cis-regulatory region binding"/>
    <property type="evidence" value="ECO:0007669"/>
    <property type="project" value="TreeGrafter"/>
</dbReference>
<dbReference type="Gene3D" id="3.40.50.2300">
    <property type="match status" value="2"/>
</dbReference>
<dbReference type="InterPro" id="IPR046335">
    <property type="entry name" value="LacI/GalR-like_sensor"/>
</dbReference>
<dbReference type="PANTHER" id="PTHR30146:SF109">
    <property type="entry name" value="HTH-TYPE TRANSCRIPTIONAL REGULATOR GALS"/>
    <property type="match status" value="1"/>
</dbReference>
<dbReference type="PANTHER" id="PTHR30146">
    <property type="entry name" value="LACI-RELATED TRANSCRIPTIONAL REPRESSOR"/>
    <property type="match status" value="1"/>
</dbReference>
<dbReference type="SUPFAM" id="SSF53822">
    <property type="entry name" value="Periplasmic binding protein-like I"/>
    <property type="match status" value="1"/>
</dbReference>
<sequence length="348" mass="36848">MSDQEARRPTINDVARRAGVSKSLVSLVMRGAPQVSDARREAVLDAARQLGYRPNTVARSLVEGHTRTIGVVVSDLRNPWYVDILDGLRRTLKANGLRVLIGGGQLDHKVDPGVAEAFLDLRVEGLCVIGTLPYDEALAEAMKTVPSVVTSSHSYELPYVDSVVNDDEQGTRIATEYLLNLGHKRIAHIGGGTDGVAEARRRGYEGAMRAHGLAHFIQVEPCDYDETSGYAAASALLRGQNQPTAIIALNDLAGVGALSAADDAGLAVPADLSIIGYDNTPLAAVSHLSLSSVDPSSVEIGELAAIRLQARLRGDAGSAPETGSRDLIRPALVVRKSTAAPRADKEVP</sequence>
<dbReference type="SMART" id="SM00354">
    <property type="entry name" value="HTH_LACI"/>
    <property type="match status" value="1"/>
</dbReference>
<dbReference type="SUPFAM" id="SSF47413">
    <property type="entry name" value="lambda repressor-like DNA-binding domains"/>
    <property type="match status" value="1"/>
</dbReference>
<organism evidence="5 6">
    <name type="scientific">Amycolatopsis echigonensis</name>
    <dbReference type="NCBI Taxonomy" id="2576905"/>
    <lineage>
        <taxon>Bacteria</taxon>
        <taxon>Bacillati</taxon>
        <taxon>Actinomycetota</taxon>
        <taxon>Actinomycetes</taxon>
        <taxon>Pseudonocardiales</taxon>
        <taxon>Pseudonocardiaceae</taxon>
        <taxon>Amycolatopsis</taxon>
    </lineage>
</organism>
<evidence type="ECO:0000256" key="3">
    <source>
        <dbReference type="ARBA" id="ARBA00023163"/>
    </source>
</evidence>
<evidence type="ECO:0000313" key="6">
    <source>
        <dbReference type="Proteomes" id="UP000550260"/>
    </source>
</evidence>
<keyword evidence="2 5" id="KW-0238">DNA-binding</keyword>
<feature type="domain" description="HTH lacI-type" evidence="4">
    <location>
        <begin position="9"/>
        <end position="63"/>
    </location>
</feature>
<dbReference type="GO" id="GO:0003700">
    <property type="term" value="F:DNA-binding transcription factor activity"/>
    <property type="evidence" value="ECO:0007669"/>
    <property type="project" value="TreeGrafter"/>
</dbReference>
<proteinExistence type="predicted"/>
<evidence type="ECO:0000313" key="5">
    <source>
        <dbReference type="EMBL" id="MBB2504894.1"/>
    </source>
</evidence>
<keyword evidence="3" id="KW-0804">Transcription</keyword>
<dbReference type="RefSeq" id="WP_183126554.1">
    <property type="nucleotide sequence ID" value="NZ_JACJHR010000084.1"/>
</dbReference>
<comment type="caution">
    <text evidence="5">The sequence shown here is derived from an EMBL/GenBank/DDBJ whole genome shotgun (WGS) entry which is preliminary data.</text>
</comment>
<dbReference type="InterPro" id="IPR028082">
    <property type="entry name" value="Peripla_BP_I"/>
</dbReference>
<dbReference type="CDD" id="cd01392">
    <property type="entry name" value="HTH_LacI"/>
    <property type="match status" value="1"/>
</dbReference>
<dbReference type="EMBL" id="JACJHR010000084">
    <property type="protein sequence ID" value="MBB2504894.1"/>
    <property type="molecule type" value="Genomic_DNA"/>
</dbReference>
<dbReference type="Pfam" id="PF00356">
    <property type="entry name" value="LacI"/>
    <property type="match status" value="1"/>
</dbReference>
<evidence type="ECO:0000259" key="4">
    <source>
        <dbReference type="PROSITE" id="PS50932"/>
    </source>
</evidence>
<name>A0A8E1W5W9_9PSEU</name>
<accession>A0A8E1W5W9</accession>
<gene>
    <name evidence="5" type="ORF">H5411_37855</name>
</gene>
<reference evidence="5 6" key="1">
    <citation type="submission" date="2020-08" db="EMBL/GenBank/DDBJ databases">
        <title>Amycolatopsis echigonensis JCM 21831.</title>
        <authorList>
            <person name="Tedsree N."/>
            <person name="Kuncharoen N."/>
            <person name="Likhitwitayawuid K."/>
            <person name="Tanasupawat S."/>
        </authorList>
    </citation>
    <scope>NUCLEOTIDE SEQUENCE [LARGE SCALE GENOMIC DNA]</scope>
    <source>
        <strain evidence="5 6">JCM 21831</strain>
    </source>
</reference>
<dbReference type="CDD" id="cd06267">
    <property type="entry name" value="PBP1_LacI_sugar_binding-like"/>
    <property type="match status" value="1"/>
</dbReference>
<dbReference type="Pfam" id="PF13377">
    <property type="entry name" value="Peripla_BP_3"/>
    <property type="match status" value="1"/>
</dbReference>
<dbReference type="Proteomes" id="UP000550260">
    <property type="component" value="Unassembled WGS sequence"/>
</dbReference>
<keyword evidence="1" id="KW-0805">Transcription regulation</keyword>
<evidence type="ECO:0000256" key="2">
    <source>
        <dbReference type="ARBA" id="ARBA00023125"/>
    </source>
</evidence>
<dbReference type="InterPro" id="IPR010982">
    <property type="entry name" value="Lambda_DNA-bd_dom_sf"/>
</dbReference>
<dbReference type="AlphaFoldDB" id="A0A8E1W5W9"/>
<dbReference type="Gene3D" id="1.10.260.40">
    <property type="entry name" value="lambda repressor-like DNA-binding domains"/>
    <property type="match status" value="1"/>
</dbReference>
<evidence type="ECO:0000256" key="1">
    <source>
        <dbReference type="ARBA" id="ARBA00023015"/>
    </source>
</evidence>